<feature type="domain" description="Peptidase M20 dimerisation" evidence="3">
    <location>
        <begin position="187"/>
        <end position="279"/>
    </location>
</feature>
<feature type="binding site" evidence="2">
    <location>
        <position position="164"/>
    </location>
    <ligand>
        <name>Mn(2+)</name>
        <dbReference type="ChEBI" id="CHEBI:29035"/>
        <label>2</label>
    </ligand>
</feature>
<keyword evidence="2" id="KW-0464">Manganese</keyword>
<proteinExistence type="predicted"/>
<evidence type="ECO:0000256" key="1">
    <source>
        <dbReference type="ARBA" id="ARBA00022801"/>
    </source>
</evidence>
<dbReference type="Pfam" id="PF07687">
    <property type="entry name" value="M20_dimer"/>
    <property type="match status" value="1"/>
</dbReference>
<accession>A0A1I4FTK5</accession>
<feature type="binding site" evidence="2">
    <location>
        <position position="103"/>
    </location>
    <ligand>
        <name>Mn(2+)</name>
        <dbReference type="ChEBI" id="CHEBI:29035"/>
        <label>2</label>
    </ligand>
</feature>
<dbReference type="AlphaFoldDB" id="A0A1I4FTK5"/>
<dbReference type="GO" id="GO:0046872">
    <property type="term" value="F:metal ion binding"/>
    <property type="evidence" value="ECO:0007669"/>
    <property type="project" value="UniProtKB-KW"/>
</dbReference>
<dbReference type="InterPro" id="IPR011650">
    <property type="entry name" value="Peptidase_M20_dimer"/>
</dbReference>
<evidence type="ECO:0000259" key="3">
    <source>
        <dbReference type="Pfam" id="PF07687"/>
    </source>
</evidence>
<reference evidence="4 5" key="1">
    <citation type="submission" date="2016-10" db="EMBL/GenBank/DDBJ databases">
        <authorList>
            <person name="Varghese N."/>
            <person name="Submissions S."/>
        </authorList>
    </citation>
    <scope>NUCLEOTIDE SEQUENCE [LARGE SCALE GENOMIC DNA]</scope>
    <source>
        <strain evidence="4 5">DSM 21822</strain>
    </source>
</reference>
<dbReference type="RefSeq" id="WP_149764616.1">
    <property type="nucleotide sequence ID" value="NZ_BSPE01000041.1"/>
</dbReference>
<dbReference type="FunFam" id="3.30.70.360:FF:000001">
    <property type="entry name" value="N-acetyldiaminopimelate deacetylase"/>
    <property type="match status" value="1"/>
</dbReference>
<dbReference type="InterPro" id="IPR036264">
    <property type="entry name" value="Bact_exopeptidase_dim_dom"/>
</dbReference>
<comment type="cofactor">
    <cofactor evidence="2">
        <name>Mn(2+)</name>
        <dbReference type="ChEBI" id="CHEBI:29035"/>
    </cofactor>
    <text evidence="2">The Mn(2+) ion enhances activity.</text>
</comment>
<dbReference type="GO" id="GO:0019877">
    <property type="term" value="P:diaminopimelate biosynthetic process"/>
    <property type="evidence" value="ECO:0007669"/>
    <property type="project" value="UniProtKB-ARBA"/>
</dbReference>
<feature type="binding site" evidence="2">
    <location>
        <position position="105"/>
    </location>
    <ligand>
        <name>Mn(2+)</name>
        <dbReference type="ChEBI" id="CHEBI:29035"/>
        <label>2</label>
    </ligand>
</feature>
<dbReference type="SUPFAM" id="SSF53187">
    <property type="entry name" value="Zn-dependent exopeptidases"/>
    <property type="match status" value="1"/>
</dbReference>
<dbReference type="Gene3D" id="3.40.630.10">
    <property type="entry name" value="Zn peptidases"/>
    <property type="match status" value="1"/>
</dbReference>
<gene>
    <name evidence="4" type="ORF">SAMN04488498_1596</name>
</gene>
<evidence type="ECO:0000256" key="2">
    <source>
        <dbReference type="PIRSR" id="PIRSR005962-1"/>
    </source>
</evidence>
<dbReference type="GO" id="GO:0050118">
    <property type="term" value="F:N-acetyldiaminopimelate deacetylase activity"/>
    <property type="evidence" value="ECO:0007669"/>
    <property type="project" value="UniProtKB-ARBA"/>
</dbReference>
<dbReference type="Pfam" id="PF01546">
    <property type="entry name" value="Peptidase_M20"/>
    <property type="match status" value="1"/>
</dbReference>
<dbReference type="OrthoDB" id="9777385at2"/>
<dbReference type="CDD" id="cd05666">
    <property type="entry name" value="M20_Acy1-like"/>
    <property type="match status" value="1"/>
</dbReference>
<organism evidence="4 5">
    <name type="scientific">Neomesorhizobium albiziae</name>
    <dbReference type="NCBI Taxonomy" id="335020"/>
    <lineage>
        <taxon>Bacteria</taxon>
        <taxon>Pseudomonadati</taxon>
        <taxon>Pseudomonadota</taxon>
        <taxon>Alphaproteobacteria</taxon>
        <taxon>Hyphomicrobiales</taxon>
        <taxon>Phyllobacteriaceae</taxon>
        <taxon>Neomesorhizobium</taxon>
    </lineage>
</organism>
<evidence type="ECO:0000313" key="4">
    <source>
        <dbReference type="EMBL" id="SFL21145.1"/>
    </source>
</evidence>
<dbReference type="Gene3D" id="3.30.70.360">
    <property type="match status" value="1"/>
</dbReference>
<dbReference type="InterPro" id="IPR017439">
    <property type="entry name" value="Amidohydrolase"/>
</dbReference>
<keyword evidence="2" id="KW-0479">Metal-binding</keyword>
<dbReference type="PIRSF" id="PIRSF005962">
    <property type="entry name" value="Pept_M20D_amidohydro"/>
    <property type="match status" value="1"/>
</dbReference>
<feature type="binding site" evidence="2">
    <location>
        <position position="359"/>
    </location>
    <ligand>
        <name>Mn(2+)</name>
        <dbReference type="ChEBI" id="CHEBI:29035"/>
        <label>2</label>
    </ligand>
</feature>
<dbReference type="PANTHER" id="PTHR11014">
    <property type="entry name" value="PEPTIDASE M20 FAMILY MEMBER"/>
    <property type="match status" value="1"/>
</dbReference>
<dbReference type="Proteomes" id="UP000323300">
    <property type="component" value="Unassembled WGS sequence"/>
</dbReference>
<keyword evidence="5" id="KW-1185">Reference proteome</keyword>
<feature type="binding site" evidence="2">
    <location>
        <position position="138"/>
    </location>
    <ligand>
        <name>Mn(2+)</name>
        <dbReference type="ChEBI" id="CHEBI:29035"/>
        <label>2</label>
    </ligand>
</feature>
<keyword evidence="1 4" id="KW-0378">Hydrolase</keyword>
<dbReference type="SUPFAM" id="SSF55031">
    <property type="entry name" value="Bacterial exopeptidase dimerisation domain"/>
    <property type="match status" value="1"/>
</dbReference>
<name>A0A1I4FTK5_9HYPH</name>
<dbReference type="InterPro" id="IPR002933">
    <property type="entry name" value="Peptidase_M20"/>
</dbReference>
<sequence length="387" mass="41747">MSGVQEFSYLHKEAADWRRYLHQNPELGYDLPETAAFVAKMLASFGIEEIETGIAETGVIAVVRGTAGDGPTVGLRADMDALPIEEMSNKPWSSKKPGLMHACGHDGHTAMLLGAATHIARYRNFRGAVAFIFQPAEEEGRGAERMVQQGIMERYDITGVYGMHTSPGLDIGRFAIREGTIMAALDEFDIVVIGKGGHAAQPDATIDPVVVASQIIVTLQTLVSRNTKPTESLVVSVPKVRSTGTYNVIPNQVELGGTVRSISPALRDFAERQVEQCARGVASAMGAAIEFTYRRLEPLTYNHPEQTRSAVAAARRLVGGESVDANVAPVMGAEDFAYMLQVRPGSYIFIGNGPTAGLHHPSFDFDDEALPYGIGYWVNLVNTLLAG</sequence>
<dbReference type="NCBIfam" id="TIGR01891">
    <property type="entry name" value="amidohydrolases"/>
    <property type="match status" value="1"/>
</dbReference>
<protein>
    <submittedName>
        <fullName evidence="4">Hippurate hydrolase</fullName>
    </submittedName>
</protein>
<evidence type="ECO:0000313" key="5">
    <source>
        <dbReference type="Proteomes" id="UP000323300"/>
    </source>
</evidence>
<dbReference type="PANTHER" id="PTHR11014:SF63">
    <property type="entry name" value="METALLOPEPTIDASE, PUTATIVE (AFU_ORTHOLOGUE AFUA_6G09600)-RELATED"/>
    <property type="match status" value="1"/>
</dbReference>
<dbReference type="EMBL" id="FOSL01000059">
    <property type="protein sequence ID" value="SFL21145.1"/>
    <property type="molecule type" value="Genomic_DNA"/>
</dbReference>